<evidence type="ECO:0000313" key="3">
    <source>
        <dbReference type="Proteomes" id="UP000094329"/>
    </source>
</evidence>
<dbReference type="Pfam" id="PF04403">
    <property type="entry name" value="PqiA"/>
    <property type="match status" value="1"/>
</dbReference>
<proteinExistence type="predicted"/>
<feature type="non-terminal residue" evidence="2">
    <location>
        <position position="177"/>
    </location>
</feature>
<dbReference type="RefSeq" id="WP_069313037.1">
    <property type="nucleotide sequence ID" value="NZ_MDTU01000001.1"/>
</dbReference>
<feature type="transmembrane region" description="Helical" evidence="1">
    <location>
        <begin position="25"/>
        <end position="44"/>
    </location>
</feature>
<dbReference type="InterPro" id="IPR007498">
    <property type="entry name" value="PqiA-like"/>
</dbReference>
<evidence type="ECO:0000313" key="2">
    <source>
        <dbReference type="EMBL" id="ODN43239.1"/>
    </source>
</evidence>
<dbReference type="Proteomes" id="UP000094329">
    <property type="component" value="Unassembled WGS sequence"/>
</dbReference>
<comment type="caution">
    <text evidence="2">The sequence shown here is derived from an EMBL/GenBank/DDBJ whole genome shotgun (WGS) entry which is preliminary data.</text>
</comment>
<name>A0ABX3A3M1_9GAMM</name>
<feature type="transmembrane region" description="Helical" evidence="1">
    <location>
        <begin position="148"/>
        <end position="167"/>
    </location>
</feature>
<keyword evidence="1" id="KW-0472">Membrane</keyword>
<keyword evidence="1" id="KW-0812">Transmembrane</keyword>
<feature type="transmembrane region" description="Helical" evidence="1">
    <location>
        <begin position="76"/>
        <end position="101"/>
    </location>
</feature>
<sequence>MTTKLPTKVSQLPRSLFDYSSKRQTFIVTFSLLVSFVALSYGVFMPMVSVEKFWVFENTVSLISSIVTLFKTGNFFLGVIIALFSLILPLVKLVLLVYIWFFGSLVTSHRWLTWLGRIGKWSMLDVFIVAVMVVVVKLGAIAEVTMHSGIVSFALSVLITKALVVYIHRLEEKIQKV</sequence>
<reference evidence="2 3" key="1">
    <citation type="submission" date="2016-08" db="EMBL/GenBank/DDBJ databases">
        <title>Draft genome sequence of Candidatus Piscirickettsia litoralis, from seawater.</title>
        <authorList>
            <person name="Wan X."/>
            <person name="Lee A.J."/>
            <person name="Hou S."/>
            <person name="Donachie S.P."/>
        </authorList>
    </citation>
    <scope>NUCLEOTIDE SEQUENCE [LARGE SCALE GENOMIC DNA]</scope>
    <source>
        <strain evidence="2 3">Y2</strain>
    </source>
</reference>
<dbReference type="PANTHER" id="PTHR34730">
    <property type="entry name" value="UNNAMED PRODUCT"/>
    <property type="match status" value="1"/>
</dbReference>
<keyword evidence="1" id="KW-1133">Transmembrane helix</keyword>
<organism evidence="2 3">
    <name type="scientific">Piscirickettsia litoralis</name>
    <dbReference type="NCBI Taxonomy" id="1891921"/>
    <lineage>
        <taxon>Bacteria</taxon>
        <taxon>Pseudomonadati</taxon>
        <taxon>Pseudomonadota</taxon>
        <taxon>Gammaproteobacteria</taxon>
        <taxon>Thiotrichales</taxon>
        <taxon>Piscirickettsiaceae</taxon>
        <taxon>Piscirickettsia</taxon>
    </lineage>
</organism>
<dbReference type="PANTHER" id="PTHR34730:SF1">
    <property type="entry name" value="PARAQUAT-INDUCIBLE PROTEIN A"/>
    <property type="match status" value="1"/>
</dbReference>
<protein>
    <submittedName>
        <fullName evidence="2">Paraquat-inducible A family protein</fullName>
    </submittedName>
</protein>
<dbReference type="EMBL" id="MDTU01000001">
    <property type="protein sequence ID" value="ODN43239.1"/>
    <property type="molecule type" value="Genomic_DNA"/>
</dbReference>
<evidence type="ECO:0000256" key="1">
    <source>
        <dbReference type="SAM" id="Phobius"/>
    </source>
</evidence>
<feature type="transmembrane region" description="Helical" evidence="1">
    <location>
        <begin position="122"/>
        <end position="142"/>
    </location>
</feature>
<gene>
    <name evidence="2" type="ORF">BGC07_10315</name>
</gene>
<accession>A0ABX3A3M1</accession>
<keyword evidence="3" id="KW-1185">Reference proteome</keyword>